<dbReference type="Proteomes" id="UP000030170">
    <property type="component" value="Unassembled WGS sequence"/>
</dbReference>
<dbReference type="GO" id="GO:0032259">
    <property type="term" value="P:methylation"/>
    <property type="evidence" value="ECO:0007669"/>
    <property type="project" value="UniProtKB-KW"/>
</dbReference>
<proteinExistence type="predicted"/>
<evidence type="ECO:0000313" key="1">
    <source>
        <dbReference type="EMBL" id="KGF72519.1"/>
    </source>
</evidence>
<accession>A0A098TJN6</accession>
<comment type="caution">
    <text evidence="1">The sequence shown here is derived from an EMBL/GenBank/DDBJ whole genome shotgun (WGS) entry which is preliminary data.</text>
</comment>
<keyword evidence="2" id="KW-1185">Reference proteome</keyword>
<evidence type="ECO:0000313" key="2">
    <source>
        <dbReference type="Proteomes" id="UP000030170"/>
    </source>
</evidence>
<keyword evidence="1" id="KW-0808">Transferase</keyword>
<sequence>MSMTLDSIVPFGRSLLEYQRMFNLSPQDLGQRILGCGDGPASFNAELHQLGCDNVISIDPIYAVGGEVIQQRFEQVVDDIIAQVKATPEDWVWRDHHDPEALRRHRLQTLQMFLQDYELGRQTGRYQVASLPTLPFADQQFDLALCSHLLFLYSDHLDYTFHLDSIQELCRVATQVRIFPLITLALQRSPYIDALRPTLADRGITSDIIPVAYELQKGGNEMVVFSQKI</sequence>
<organism evidence="1 2">
    <name type="scientific">Neosynechococcus sphagnicola sy1</name>
    <dbReference type="NCBI Taxonomy" id="1497020"/>
    <lineage>
        <taxon>Bacteria</taxon>
        <taxon>Bacillati</taxon>
        <taxon>Cyanobacteriota</taxon>
        <taxon>Cyanophyceae</taxon>
        <taxon>Neosynechococcales</taxon>
        <taxon>Neosynechococcaceae</taxon>
        <taxon>Neosynechococcus</taxon>
    </lineage>
</organism>
<reference evidence="1 2" key="1">
    <citation type="journal article" date="2014" name="Mol. Ecol.">
        <title>Evolution of Synechococcus.</title>
        <authorList>
            <person name="Dvorak P."/>
            <person name="Casamatta D."/>
            <person name="Hasler P."/>
            <person name="Poulickova A."/>
            <person name="Ondrej V."/>
            <person name="Sanges R."/>
        </authorList>
    </citation>
    <scope>NUCLEOTIDE SEQUENCE [LARGE SCALE GENOMIC DNA]</scope>
    <source>
        <strain evidence="1 2">CAUP A 1101</strain>
    </source>
</reference>
<dbReference type="SUPFAM" id="SSF53335">
    <property type="entry name" value="S-adenosyl-L-methionine-dependent methyltransferases"/>
    <property type="match status" value="1"/>
</dbReference>
<dbReference type="Gene3D" id="3.40.50.150">
    <property type="entry name" value="Vaccinia Virus protein VP39"/>
    <property type="match status" value="1"/>
</dbReference>
<keyword evidence="1" id="KW-0489">Methyltransferase</keyword>
<dbReference type="STRING" id="1497020.DO97_08235"/>
<dbReference type="InterPro" id="IPR029063">
    <property type="entry name" value="SAM-dependent_MTases_sf"/>
</dbReference>
<dbReference type="AlphaFoldDB" id="A0A098TJN6"/>
<dbReference type="EMBL" id="JJML01000025">
    <property type="protein sequence ID" value="KGF72519.1"/>
    <property type="molecule type" value="Genomic_DNA"/>
</dbReference>
<gene>
    <name evidence="1" type="ORF">DO97_08235</name>
</gene>
<dbReference type="GO" id="GO:0008168">
    <property type="term" value="F:methyltransferase activity"/>
    <property type="evidence" value="ECO:0007669"/>
    <property type="project" value="UniProtKB-KW"/>
</dbReference>
<name>A0A098TJN6_9CYAN</name>
<protein>
    <submittedName>
        <fullName evidence="1">SAM-dependent methyltransferase</fullName>
    </submittedName>
</protein>
<dbReference type="OrthoDB" id="9787807at2"/>